<organism evidence="3 4">
    <name type="scientific">Bugula neritina</name>
    <name type="common">Brown bryozoan</name>
    <name type="synonym">Sertularia neritina</name>
    <dbReference type="NCBI Taxonomy" id="10212"/>
    <lineage>
        <taxon>Eukaryota</taxon>
        <taxon>Metazoa</taxon>
        <taxon>Spiralia</taxon>
        <taxon>Lophotrochozoa</taxon>
        <taxon>Bryozoa</taxon>
        <taxon>Gymnolaemata</taxon>
        <taxon>Cheilostomatida</taxon>
        <taxon>Flustrina</taxon>
        <taxon>Buguloidea</taxon>
        <taxon>Bugulidae</taxon>
        <taxon>Bugula</taxon>
    </lineage>
</organism>
<comment type="caution">
    <text evidence="3">The sequence shown here is derived from an EMBL/GenBank/DDBJ whole genome shotgun (WGS) entry which is preliminary data.</text>
</comment>
<dbReference type="InterPro" id="IPR050216">
    <property type="entry name" value="LRR_domain-containing"/>
</dbReference>
<dbReference type="Gene3D" id="3.80.10.10">
    <property type="entry name" value="Ribonuclease Inhibitor"/>
    <property type="match status" value="2"/>
</dbReference>
<dbReference type="AlphaFoldDB" id="A0A7J7IXU5"/>
<dbReference type="GO" id="GO:0005737">
    <property type="term" value="C:cytoplasm"/>
    <property type="evidence" value="ECO:0007669"/>
    <property type="project" value="TreeGrafter"/>
</dbReference>
<reference evidence="3" key="1">
    <citation type="submission" date="2020-06" db="EMBL/GenBank/DDBJ databases">
        <title>Draft genome of Bugula neritina, a colonial animal packing powerful symbionts and potential medicines.</title>
        <authorList>
            <person name="Rayko M."/>
        </authorList>
    </citation>
    <scope>NUCLEOTIDE SEQUENCE [LARGE SCALE GENOMIC DNA]</scope>
    <source>
        <strain evidence="3">Kwan_BN1</strain>
    </source>
</reference>
<evidence type="ECO:0000313" key="4">
    <source>
        <dbReference type="Proteomes" id="UP000593567"/>
    </source>
</evidence>
<dbReference type="InterPro" id="IPR001611">
    <property type="entry name" value="Leu-rich_rpt"/>
</dbReference>
<keyword evidence="2" id="KW-0677">Repeat</keyword>
<protein>
    <submittedName>
        <fullName evidence="3">Uncharacterized protein</fullName>
    </submittedName>
</protein>
<dbReference type="EMBL" id="VXIV02003315">
    <property type="protein sequence ID" value="KAF6018366.1"/>
    <property type="molecule type" value="Genomic_DNA"/>
</dbReference>
<evidence type="ECO:0000256" key="2">
    <source>
        <dbReference type="ARBA" id="ARBA00022737"/>
    </source>
</evidence>
<dbReference type="OrthoDB" id="72369at2759"/>
<accession>A0A7J7IXU5</accession>
<dbReference type="Pfam" id="PF00560">
    <property type="entry name" value="LRR_1"/>
    <property type="match status" value="1"/>
</dbReference>
<dbReference type="SMART" id="SM00369">
    <property type="entry name" value="LRR_TYP"/>
    <property type="match status" value="4"/>
</dbReference>
<dbReference type="InterPro" id="IPR003591">
    <property type="entry name" value="Leu-rich_rpt_typical-subtyp"/>
</dbReference>
<dbReference type="PANTHER" id="PTHR48051">
    <property type="match status" value="1"/>
</dbReference>
<gene>
    <name evidence="3" type="ORF">EB796_023337</name>
</gene>
<evidence type="ECO:0000313" key="3">
    <source>
        <dbReference type="EMBL" id="KAF6018366.1"/>
    </source>
</evidence>
<dbReference type="SUPFAM" id="SSF52058">
    <property type="entry name" value="L domain-like"/>
    <property type="match status" value="1"/>
</dbReference>
<dbReference type="Proteomes" id="UP000593567">
    <property type="component" value="Unassembled WGS sequence"/>
</dbReference>
<dbReference type="Pfam" id="PF13855">
    <property type="entry name" value="LRR_8"/>
    <property type="match status" value="1"/>
</dbReference>
<keyword evidence="1" id="KW-0433">Leucine-rich repeat</keyword>
<evidence type="ECO:0000256" key="1">
    <source>
        <dbReference type="ARBA" id="ARBA00022614"/>
    </source>
</evidence>
<sequence length="254" mass="28903">MSSTRSSKRAALRRDLELFEVWFKHTGMHNAGDELLINNSTRLYSIGQIQSAVGRHTLTHIFLSREMLPKIDELAPQLSHLRLFFFTSRQVSSPHFSRISRLKNLQVLHMSCNSLQHSGLPPDMFYTMKSLREVDVSACNLSTLPESLFHLESLVRLNASFNNFLMAELPDLFSSLVSLKELLLQNCSLKTLPPSAGKIPNLEMLILSENWLMTKQLLEVVCSISSLKKIILQNCRLKKLPVGFVAYHAYMCVL</sequence>
<proteinExistence type="predicted"/>
<dbReference type="PANTHER" id="PTHR48051:SF1">
    <property type="entry name" value="RAS SUPPRESSOR PROTEIN 1"/>
    <property type="match status" value="1"/>
</dbReference>
<name>A0A7J7IXU5_BUGNE</name>
<keyword evidence="4" id="KW-1185">Reference proteome</keyword>
<dbReference type="InterPro" id="IPR032675">
    <property type="entry name" value="LRR_dom_sf"/>
</dbReference>